<feature type="region of interest" description="Disordered" evidence="2">
    <location>
        <begin position="683"/>
        <end position="703"/>
    </location>
</feature>
<evidence type="ECO:0000256" key="2">
    <source>
        <dbReference type="SAM" id="MobiDB-lite"/>
    </source>
</evidence>
<feature type="region of interest" description="Disordered" evidence="2">
    <location>
        <begin position="1115"/>
        <end position="1142"/>
    </location>
</feature>
<feature type="compositionally biased region" description="Low complexity" evidence="2">
    <location>
        <begin position="689"/>
        <end position="699"/>
    </location>
</feature>
<gene>
    <name evidence="3" type="ORF">TTHERM_00051810</name>
</gene>
<dbReference type="HOGENOM" id="CLU_263980_0_0_1"/>
<organism evidence="3 4">
    <name type="scientific">Tetrahymena thermophila (strain SB210)</name>
    <dbReference type="NCBI Taxonomy" id="312017"/>
    <lineage>
        <taxon>Eukaryota</taxon>
        <taxon>Sar</taxon>
        <taxon>Alveolata</taxon>
        <taxon>Ciliophora</taxon>
        <taxon>Intramacronucleata</taxon>
        <taxon>Oligohymenophorea</taxon>
        <taxon>Hymenostomatida</taxon>
        <taxon>Tetrahymenina</taxon>
        <taxon>Tetrahymenidae</taxon>
        <taxon>Tetrahymena</taxon>
    </lineage>
</organism>
<feature type="coiled-coil region" evidence="1">
    <location>
        <begin position="210"/>
        <end position="239"/>
    </location>
</feature>
<evidence type="ECO:0000256" key="1">
    <source>
        <dbReference type="SAM" id="Coils"/>
    </source>
</evidence>
<dbReference type="GeneID" id="7829165"/>
<feature type="coiled-coil region" evidence="1">
    <location>
        <begin position="1177"/>
        <end position="1243"/>
    </location>
</feature>
<evidence type="ECO:0000313" key="4">
    <source>
        <dbReference type="Proteomes" id="UP000009168"/>
    </source>
</evidence>
<evidence type="ECO:0000313" key="3">
    <source>
        <dbReference type="EMBL" id="EAR94533.2"/>
    </source>
</evidence>
<dbReference type="EMBL" id="GG662712">
    <property type="protein sequence ID" value="EAR94533.2"/>
    <property type="molecule type" value="Genomic_DNA"/>
</dbReference>
<accession>Q23D08</accession>
<feature type="compositionally biased region" description="Basic and acidic residues" evidence="2">
    <location>
        <begin position="79"/>
        <end position="94"/>
    </location>
</feature>
<keyword evidence="4" id="KW-1185">Reference proteome</keyword>
<dbReference type="Proteomes" id="UP000009168">
    <property type="component" value="Unassembled WGS sequence"/>
</dbReference>
<dbReference type="KEGG" id="tet:TTHERM_00051810"/>
<dbReference type="RefSeq" id="XP_001014878.2">
    <property type="nucleotide sequence ID" value="XM_001014878.2"/>
</dbReference>
<feature type="compositionally biased region" description="Basic and acidic residues" evidence="2">
    <location>
        <begin position="59"/>
        <end position="71"/>
    </location>
</feature>
<feature type="region of interest" description="Disordered" evidence="2">
    <location>
        <begin position="59"/>
        <end position="94"/>
    </location>
</feature>
<feature type="compositionally biased region" description="Low complexity" evidence="2">
    <location>
        <begin position="1121"/>
        <end position="1135"/>
    </location>
</feature>
<sequence>MNSPHSQQQQNKAKDFNSYNHINLQETYYAGANHQGGYDSNNNNNKKGNLMTEDKVLKHQRKNNQDKEQIKLDNYSAHSLREDTESKNNLDKKGYEEDVISDELSSQGNLTPNHKTIEYSQSQIEKIDSSQNVSSSQANKLTTLMDDSQDQKVNKILFMNYQDKNYIGNYNLNNKVSDNFIIQYDENESILSEQNITNQNYSSSSIPQTIQKMLNQQQLQSQQKQNYQQQTQIGQLENEKGGHQDNLLSSIKAEQRQDDAVHFQFEKSSKYFQKFLNGENLNDSSMMQSSSMLFDYPLQQRTNSKDMQSFIQDLQNQETTNLRAQLNESTQRYKQTLTQNKILIDGYEKLKQQVDDLQKQVNSYQEKQQIKDENQTNQRNKKEENSFNSPSAGKQKDDRTSHNRSASHSQKHEELQKQLQDEIVQKQNQEIESLRTKNLELMQQKAELENNIKSSNFRILELQSQLNAKDVILKEKNQEIKKLYLQNETLKLDLKHVQSFNGLLSPSTKKIQDKIGHNSIKSPKQQTSQRKGSFYSEINIQAQREKADHSQLEYQKELSVKSANIPRKVGINKIQTEQSQILKDEKFNKSMNQYYTNNSSTKNQGQNNSTTQKISIEKISSEIKQLKNSLMSTDSLLRTQRTKNQVLSEKVYQAEKIRSNLDQIPKQSSESQNINNQNQLYSRTTKPHSQNNENSQQEQDTNLSASQKINDQNKNLAATQFKTVFNNQVNQKEFQNEMDRINNKQLNETSQSEIHGASSYTPRDLSQNIPTPMRNAIPIFQEKSQYEEQQINQPIFNQESQFTLQNQTLQESRKEIVNQQIHANQNYPPNGYMNQFQQQQMYEQQLELEQQQHYDLQQQNNQQQQQHNLQQQQAQYIQGPNIQQPNYPQNQSTQKLKNLLNEQYDNFSQNSRLAVNQNIQSNQHPSQNMLYFNQQNSNNISQNQILSADQSHSQFSNLLNKRAMSSQQLYPQNVQQQPQTLNKSMQNQNQILTQTPQHQPFERQPSQNLSDIPIQDKQISNNGYQQYNKVQQVQLVPNNPYQQMFFQQRTSTPQINSQFNQITTPQSPNQLHLNQSPNQLVLNQSMQSNQYQSTNQQQNSLNNAYQIGLSQQANNPHSIYQSNNLHNHQQNSSTNYFQPTNNTLQQSQNFSQNQFQFSNYLSTFPNSQNRSSVNTISSLKGENLKKLNQQLVELELEKNLIETKIMKEQSKKYGQGLSRSAAIIDLNNKLQQINSQIEEIRYMMMEQAM</sequence>
<feature type="region of interest" description="Disordered" evidence="2">
    <location>
        <begin position="747"/>
        <end position="769"/>
    </location>
</feature>
<dbReference type="InParanoid" id="Q23D08"/>
<protein>
    <submittedName>
        <fullName evidence="3">Uncharacterized protein</fullName>
    </submittedName>
</protein>
<name>Q23D08_TETTS</name>
<proteinExistence type="predicted"/>
<feature type="compositionally biased region" description="Basic and acidic residues" evidence="2">
    <location>
        <begin position="368"/>
        <end position="385"/>
    </location>
</feature>
<dbReference type="AlphaFoldDB" id="Q23D08"/>
<keyword evidence="1" id="KW-0175">Coiled coil</keyword>
<feature type="region of interest" description="Disordered" evidence="2">
    <location>
        <begin position="361"/>
        <end position="417"/>
    </location>
</feature>
<reference evidence="4" key="1">
    <citation type="journal article" date="2006" name="PLoS Biol.">
        <title>Macronuclear genome sequence of the ciliate Tetrahymena thermophila, a model eukaryote.</title>
        <authorList>
            <person name="Eisen J.A."/>
            <person name="Coyne R.S."/>
            <person name="Wu M."/>
            <person name="Wu D."/>
            <person name="Thiagarajan M."/>
            <person name="Wortman J.R."/>
            <person name="Badger J.H."/>
            <person name="Ren Q."/>
            <person name="Amedeo P."/>
            <person name="Jones K.M."/>
            <person name="Tallon L.J."/>
            <person name="Delcher A.L."/>
            <person name="Salzberg S.L."/>
            <person name="Silva J.C."/>
            <person name="Haas B.J."/>
            <person name="Majoros W.H."/>
            <person name="Farzad M."/>
            <person name="Carlton J.M."/>
            <person name="Smith R.K. Jr."/>
            <person name="Garg J."/>
            <person name="Pearlman R.E."/>
            <person name="Karrer K.M."/>
            <person name="Sun L."/>
            <person name="Manning G."/>
            <person name="Elde N.C."/>
            <person name="Turkewitz A.P."/>
            <person name="Asai D.J."/>
            <person name="Wilkes D.E."/>
            <person name="Wang Y."/>
            <person name="Cai H."/>
            <person name="Collins K."/>
            <person name="Stewart B.A."/>
            <person name="Lee S.R."/>
            <person name="Wilamowska K."/>
            <person name="Weinberg Z."/>
            <person name="Ruzzo W.L."/>
            <person name="Wloga D."/>
            <person name="Gaertig J."/>
            <person name="Frankel J."/>
            <person name="Tsao C.-C."/>
            <person name="Gorovsky M.A."/>
            <person name="Keeling P.J."/>
            <person name="Waller R.F."/>
            <person name="Patron N.J."/>
            <person name="Cherry J.M."/>
            <person name="Stover N.A."/>
            <person name="Krieger C.J."/>
            <person name="del Toro C."/>
            <person name="Ryder H.F."/>
            <person name="Williamson S.C."/>
            <person name="Barbeau R.A."/>
            <person name="Hamilton E.P."/>
            <person name="Orias E."/>
        </authorList>
    </citation>
    <scope>NUCLEOTIDE SEQUENCE [LARGE SCALE GENOMIC DNA]</scope>
    <source>
        <strain evidence="4">SB210</strain>
    </source>
</reference>